<sequence length="82" mass="9567">MKTEKALGVTQSKRELPRTGARKKEKDNDGEKPNRKTPEKDQQILKRKIENLSEKPDRMLLDFSKRQIISPLPSLAPFLNFY</sequence>
<dbReference type="Proteomes" id="UP000829354">
    <property type="component" value="Chromosome V"/>
</dbReference>
<keyword evidence="3" id="KW-1185">Reference proteome</keyword>
<name>A0AAE9F368_CAEBR</name>
<dbReference type="EMBL" id="CP092624">
    <property type="protein sequence ID" value="UMM34407.1"/>
    <property type="molecule type" value="Genomic_DNA"/>
</dbReference>
<evidence type="ECO:0000256" key="1">
    <source>
        <dbReference type="SAM" id="MobiDB-lite"/>
    </source>
</evidence>
<evidence type="ECO:0000313" key="3">
    <source>
        <dbReference type="Proteomes" id="UP000829354"/>
    </source>
</evidence>
<dbReference type="AlphaFoldDB" id="A0AAE9F368"/>
<organism evidence="2 3">
    <name type="scientific">Caenorhabditis briggsae</name>
    <dbReference type="NCBI Taxonomy" id="6238"/>
    <lineage>
        <taxon>Eukaryota</taxon>
        <taxon>Metazoa</taxon>
        <taxon>Ecdysozoa</taxon>
        <taxon>Nematoda</taxon>
        <taxon>Chromadorea</taxon>
        <taxon>Rhabditida</taxon>
        <taxon>Rhabditina</taxon>
        <taxon>Rhabditomorpha</taxon>
        <taxon>Rhabditoidea</taxon>
        <taxon>Rhabditidae</taxon>
        <taxon>Peloderinae</taxon>
        <taxon>Caenorhabditis</taxon>
    </lineage>
</organism>
<proteinExistence type="predicted"/>
<reference evidence="2 3" key="1">
    <citation type="submission" date="2022-04" db="EMBL/GenBank/DDBJ databases">
        <title>Chromosome-level reference genomes for two strains of Caenorhabditis briggsae: an improved platform for comparative genomics.</title>
        <authorList>
            <person name="Stevens L."/>
            <person name="Andersen E."/>
        </authorList>
    </citation>
    <scope>NUCLEOTIDE SEQUENCE [LARGE SCALE GENOMIC DNA]</scope>
    <source>
        <strain evidence="2">VX34</strain>
        <tissue evidence="2">Whole-organism</tissue>
    </source>
</reference>
<protein>
    <submittedName>
        <fullName evidence="2">Uncharacterized protein</fullName>
    </submittedName>
</protein>
<accession>A0AAE9F368</accession>
<feature type="region of interest" description="Disordered" evidence="1">
    <location>
        <begin position="1"/>
        <end position="44"/>
    </location>
</feature>
<gene>
    <name evidence="2" type="ORF">L5515_007500</name>
</gene>
<evidence type="ECO:0000313" key="2">
    <source>
        <dbReference type="EMBL" id="UMM34407.1"/>
    </source>
</evidence>
<feature type="compositionally biased region" description="Basic and acidic residues" evidence="1">
    <location>
        <begin position="12"/>
        <end position="44"/>
    </location>
</feature>